<dbReference type="AlphaFoldDB" id="A0A674JBF7"/>
<sequence>MDAAHRAALLTASCLRTPVNPRTRAPLALYERERRPPAAAEQQVLRGPSPPGGRDWLSLLPRLLMRRGKEGFLL</sequence>
<evidence type="ECO:0000313" key="3">
    <source>
        <dbReference type="Proteomes" id="UP000472274"/>
    </source>
</evidence>
<dbReference type="InParanoid" id="A0A674JBF7"/>
<proteinExistence type="predicted"/>
<feature type="region of interest" description="Disordered" evidence="1">
    <location>
        <begin position="28"/>
        <end position="53"/>
    </location>
</feature>
<evidence type="ECO:0000313" key="2">
    <source>
        <dbReference type="Ensembl" id="ENSTMTP00000017217.1"/>
    </source>
</evidence>
<accession>A0A674JBF7</accession>
<dbReference type="Proteomes" id="UP000472274">
    <property type="component" value="Unplaced"/>
</dbReference>
<evidence type="ECO:0000256" key="1">
    <source>
        <dbReference type="SAM" id="MobiDB-lite"/>
    </source>
</evidence>
<protein>
    <submittedName>
        <fullName evidence="2">Uncharacterized protein</fullName>
    </submittedName>
</protein>
<keyword evidence="3" id="KW-1185">Reference proteome</keyword>
<name>A0A674JBF7_9SAUR</name>
<organism evidence="2 3">
    <name type="scientific">Terrapene triunguis</name>
    <name type="common">Three-toed box turtle</name>
    <dbReference type="NCBI Taxonomy" id="2587831"/>
    <lineage>
        <taxon>Eukaryota</taxon>
        <taxon>Metazoa</taxon>
        <taxon>Chordata</taxon>
        <taxon>Craniata</taxon>
        <taxon>Vertebrata</taxon>
        <taxon>Euteleostomi</taxon>
        <taxon>Archelosauria</taxon>
        <taxon>Testudinata</taxon>
        <taxon>Testudines</taxon>
        <taxon>Cryptodira</taxon>
        <taxon>Durocryptodira</taxon>
        <taxon>Testudinoidea</taxon>
        <taxon>Emydidae</taxon>
        <taxon>Terrapene</taxon>
    </lineage>
</organism>
<reference evidence="2" key="1">
    <citation type="submission" date="2025-08" db="UniProtKB">
        <authorList>
            <consortium name="Ensembl"/>
        </authorList>
    </citation>
    <scope>IDENTIFICATION</scope>
</reference>
<reference evidence="2" key="2">
    <citation type="submission" date="2025-09" db="UniProtKB">
        <authorList>
            <consortium name="Ensembl"/>
        </authorList>
    </citation>
    <scope>IDENTIFICATION</scope>
</reference>
<dbReference type="Ensembl" id="ENSTMTT00000017830.1">
    <property type="protein sequence ID" value="ENSTMTP00000017217.1"/>
    <property type="gene ID" value="ENSTMTG00000012654.1"/>
</dbReference>